<organism evidence="1 2">
    <name type="scientific">Teichococcus aestuarii</name>
    <dbReference type="NCBI Taxonomy" id="568898"/>
    <lineage>
        <taxon>Bacteria</taxon>
        <taxon>Pseudomonadati</taxon>
        <taxon>Pseudomonadota</taxon>
        <taxon>Alphaproteobacteria</taxon>
        <taxon>Acetobacterales</taxon>
        <taxon>Roseomonadaceae</taxon>
        <taxon>Roseomonas</taxon>
    </lineage>
</organism>
<sequence>MPPECAIPETLCPSPLSTLPERLMQAFLSACDAGETLLAWHLLQMMESYLWRLPPGRLAARDQAALVAGHRLLWSLVRGG</sequence>
<dbReference type="AlphaFoldDB" id="A0A2U1V0C1"/>
<reference evidence="2" key="1">
    <citation type="submission" date="2017-10" db="EMBL/GenBank/DDBJ databases">
        <authorList>
            <person name="Toshchakov S.V."/>
            <person name="Goeva M.A."/>
        </authorList>
    </citation>
    <scope>NUCLEOTIDE SEQUENCE [LARGE SCALE GENOMIC DNA]</scope>
    <source>
        <strain evidence="2">JR1/69-1-13</strain>
    </source>
</reference>
<dbReference type="RefSeq" id="WP_109518350.1">
    <property type="nucleotide sequence ID" value="NZ_JBHSCH010000011.1"/>
</dbReference>
<protein>
    <submittedName>
        <fullName evidence="1">Uncharacterized protein</fullName>
    </submittedName>
</protein>
<dbReference type="Proteomes" id="UP000245048">
    <property type="component" value="Unassembled WGS sequence"/>
</dbReference>
<evidence type="ECO:0000313" key="2">
    <source>
        <dbReference type="Proteomes" id="UP000245048"/>
    </source>
</evidence>
<name>A0A2U1V0C1_9PROT</name>
<accession>A0A2U1V0C1</accession>
<proteinExistence type="predicted"/>
<keyword evidence="2" id="KW-1185">Reference proteome</keyword>
<gene>
    <name evidence="1" type="ORF">CR165_18060</name>
</gene>
<comment type="caution">
    <text evidence="1">The sequence shown here is derived from an EMBL/GenBank/DDBJ whole genome shotgun (WGS) entry which is preliminary data.</text>
</comment>
<evidence type="ECO:0000313" key="1">
    <source>
        <dbReference type="EMBL" id="PWC27356.1"/>
    </source>
</evidence>
<dbReference type="EMBL" id="PDOA01000015">
    <property type="protein sequence ID" value="PWC27356.1"/>
    <property type="molecule type" value="Genomic_DNA"/>
</dbReference>